<name>A0ABT3R989_9HYPH</name>
<comment type="caution">
    <text evidence="3">The sequence shown here is derived from an EMBL/GenBank/DDBJ whole genome shotgun (WGS) entry which is preliminary data.</text>
</comment>
<proteinExistence type="predicted"/>
<dbReference type="PANTHER" id="PTHR31157:SF1">
    <property type="entry name" value="SCP DOMAIN-CONTAINING PROTEIN"/>
    <property type="match status" value="1"/>
</dbReference>
<dbReference type="SUPFAM" id="SSF55797">
    <property type="entry name" value="PR-1-like"/>
    <property type="match status" value="2"/>
</dbReference>
<accession>A0ABT3R989</accession>
<evidence type="ECO:0000313" key="3">
    <source>
        <dbReference type="EMBL" id="MCX2725674.1"/>
    </source>
</evidence>
<dbReference type="InterPro" id="IPR014044">
    <property type="entry name" value="CAP_dom"/>
</dbReference>
<dbReference type="Gene3D" id="3.40.33.10">
    <property type="entry name" value="CAP"/>
    <property type="match status" value="2"/>
</dbReference>
<evidence type="ECO:0000259" key="2">
    <source>
        <dbReference type="Pfam" id="PF00188"/>
    </source>
</evidence>
<dbReference type="CDD" id="cd05379">
    <property type="entry name" value="CAP_bacterial"/>
    <property type="match status" value="2"/>
</dbReference>
<feature type="domain" description="SCP" evidence="2">
    <location>
        <begin position="39"/>
        <end position="163"/>
    </location>
</feature>
<dbReference type="Pfam" id="PF00188">
    <property type="entry name" value="CAP"/>
    <property type="match status" value="2"/>
</dbReference>
<dbReference type="RefSeq" id="WP_265966780.1">
    <property type="nucleotide sequence ID" value="NZ_JAPEVI010000003.1"/>
</dbReference>
<dbReference type="InterPro" id="IPR035940">
    <property type="entry name" value="CAP_sf"/>
</dbReference>
<sequence>MPIAPPATLLMASALLAWTGISAAAQETGDLAALRKEALNEVNQVRQEHGLTTLETSRVLDEAAQAHAVDMIEENYYAHVSPDGEAPRDRFLEHGGSRWKVVRENIARCSNCPVPPTLERVRSFQQGWMNSPEHRDNILAEGLESFGFGIAGEGGQVFAVQTFSGPGTPRGLQAGEEPTRLDTGELDDRAVEAVNRAREQQGLQPVSPNPALSRAAEKLLPEPGSSDTLASGQHQLFDLLPQEDRRSWAGLQVLAASCGGCGTFATAEDVTGFVDQWLDNPQHRSTLLSGNIDDMGFAMLTNGEGRKVAIAVAGRQR</sequence>
<keyword evidence="4" id="KW-1185">Reference proteome</keyword>
<evidence type="ECO:0000313" key="4">
    <source>
        <dbReference type="Proteomes" id="UP001300261"/>
    </source>
</evidence>
<organism evidence="3 4">
    <name type="scientific">Roseibium salinum</name>
    <dbReference type="NCBI Taxonomy" id="1604349"/>
    <lineage>
        <taxon>Bacteria</taxon>
        <taxon>Pseudomonadati</taxon>
        <taxon>Pseudomonadota</taxon>
        <taxon>Alphaproteobacteria</taxon>
        <taxon>Hyphomicrobiales</taxon>
        <taxon>Stappiaceae</taxon>
        <taxon>Roseibium</taxon>
    </lineage>
</organism>
<dbReference type="PANTHER" id="PTHR31157">
    <property type="entry name" value="SCP DOMAIN-CONTAINING PROTEIN"/>
    <property type="match status" value="1"/>
</dbReference>
<feature type="chain" id="PRO_5046940475" evidence="1">
    <location>
        <begin position="25"/>
        <end position="317"/>
    </location>
</feature>
<feature type="domain" description="SCP" evidence="2">
    <location>
        <begin position="191"/>
        <end position="307"/>
    </location>
</feature>
<reference evidence="3 4" key="1">
    <citation type="journal article" date="2016" name="Int. J. Syst. Evol. Microbiol.">
        <title>Labrenzia salina sp. nov., isolated from the rhizosphere of the halophyte Arthrocnemum macrostachyum.</title>
        <authorList>
            <person name="Camacho M."/>
            <person name="Redondo-Gomez S."/>
            <person name="Rodriguez-Llorente I."/>
            <person name="Rohde M."/>
            <person name="Sproer C."/>
            <person name="Schumann P."/>
            <person name="Klenk H.P."/>
            <person name="Montero-Calasanz M.D.C."/>
        </authorList>
    </citation>
    <scope>NUCLEOTIDE SEQUENCE [LARGE SCALE GENOMIC DNA]</scope>
    <source>
        <strain evidence="3 4">DSM 29163</strain>
    </source>
</reference>
<dbReference type="EMBL" id="JAPEVI010000003">
    <property type="protein sequence ID" value="MCX2725674.1"/>
    <property type="molecule type" value="Genomic_DNA"/>
</dbReference>
<keyword evidence="1" id="KW-0732">Signal</keyword>
<evidence type="ECO:0000256" key="1">
    <source>
        <dbReference type="SAM" id="SignalP"/>
    </source>
</evidence>
<gene>
    <name evidence="3" type="ORF">ON753_25500</name>
</gene>
<protein>
    <submittedName>
        <fullName evidence="3">CAP domain-containing protein</fullName>
    </submittedName>
</protein>
<feature type="signal peptide" evidence="1">
    <location>
        <begin position="1"/>
        <end position="24"/>
    </location>
</feature>
<dbReference type="Proteomes" id="UP001300261">
    <property type="component" value="Unassembled WGS sequence"/>
</dbReference>